<dbReference type="AlphaFoldDB" id="A0A382U8T1"/>
<reference evidence="2" key="1">
    <citation type="submission" date="2018-05" db="EMBL/GenBank/DDBJ databases">
        <authorList>
            <person name="Lanie J.A."/>
            <person name="Ng W.-L."/>
            <person name="Kazmierczak K.M."/>
            <person name="Andrzejewski T.M."/>
            <person name="Davidsen T.M."/>
            <person name="Wayne K.J."/>
            <person name="Tettelin H."/>
            <person name="Glass J.I."/>
            <person name="Rusch D."/>
            <person name="Podicherti R."/>
            <person name="Tsui H.-C.T."/>
            <person name="Winkler M.E."/>
        </authorList>
    </citation>
    <scope>NUCLEOTIDE SEQUENCE</scope>
</reference>
<evidence type="ECO:0000256" key="1">
    <source>
        <dbReference type="SAM" id="MobiDB-lite"/>
    </source>
</evidence>
<sequence>PTSGCASPGALHGSFSPASGGQQAASSTLGGWRDQSCRGGGKVSRSRLRRVSALEYEYEPGWMDMDRCDAL</sequence>
<accession>A0A382U8T1</accession>
<feature type="non-terminal residue" evidence="2">
    <location>
        <position position="71"/>
    </location>
</feature>
<feature type="region of interest" description="Disordered" evidence="1">
    <location>
        <begin position="1"/>
        <end position="42"/>
    </location>
</feature>
<proteinExistence type="predicted"/>
<feature type="compositionally biased region" description="Low complexity" evidence="1">
    <location>
        <begin position="13"/>
        <end position="31"/>
    </location>
</feature>
<dbReference type="EMBL" id="UINC01142395">
    <property type="protein sequence ID" value="SVD30700.1"/>
    <property type="molecule type" value="Genomic_DNA"/>
</dbReference>
<feature type="non-terminal residue" evidence="2">
    <location>
        <position position="1"/>
    </location>
</feature>
<organism evidence="2">
    <name type="scientific">marine metagenome</name>
    <dbReference type="NCBI Taxonomy" id="408172"/>
    <lineage>
        <taxon>unclassified sequences</taxon>
        <taxon>metagenomes</taxon>
        <taxon>ecological metagenomes</taxon>
    </lineage>
</organism>
<evidence type="ECO:0000313" key="2">
    <source>
        <dbReference type="EMBL" id="SVD30700.1"/>
    </source>
</evidence>
<protein>
    <submittedName>
        <fullName evidence="2">Uncharacterized protein</fullName>
    </submittedName>
</protein>
<gene>
    <name evidence="2" type="ORF">METZ01_LOCUS383554</name>
</gene>
<name>A0A382U8T1_9ZZZZ</name>